<accession>A0A7J7H8Y5</accession>
<reference evidence="2 3" key="2">
    <citation type="submission" date="2020-07" db="EMBL/GenBank/DDBJ databases">
        <title>Genome assembly of wild tea tree DASZ reveals pedigree and selection history of tea varieties.</title>
        <authorList>
            <person name="Zhang W."/>
        </authorList>
    </citation>
    <scope>NUCLEOTIDE SEQUENCE [LARGE SCALE GENOMIC DNA]</scope>
    <source>
        <strain evidence="3">cv. G240</strain>
        <tissue evidence="2">Leaf</tissue>
    </source>
</reference>
<feature type="region of interest" description="Disordered" evidence="1">
    <location>
        <begin position="1"/>
        <end position="38"/>
    </location>
</feature>
<organism evidence="2 3">
    <name type="scientific">Camellia sinensis</name>
    <name type="common">Tea plant</name>
    <name type="synonym">Thea sinensis</name>
    <dbReference type="NCBI Taxonomy" id="4442"/>
    <lineage>
        <taxon>Eukaryota</taxon>
        <taxon>Viridiplantae</taxon>
        <taxon>Streptophyta</taxon>
        <taxon>Embryophyta</taxon>
        <taxon>Tracheophyta</taxon>
        <taxon>Spermatophyta</taxon>
        <taxon>Magnoliopsida</taxon>
        <taxon>eudicotyledons</taxon>
        <taxon>Gunneridae</taxon>
        <taxon>Pentapetalae</taxon>
        <taxon>asterids</taxon>
        <taxon>Ericales</taxon>
        <taxon>Theaceae</taxon>
        <taxon>Camellia</taxon>
    </lineage>
</organism>
<name>A0A7J7H8Y5_CAMSI</name>
<dbReference type="EMBL" id="JACBKZ010000006">
    <property type="protein sequence ID" value="KAF5948228.1"/>
    <property type="molecule type" value="Genomic_DNA"/>
</dbReference>
<evidence type="ECO:0000313" key="2">
    <source>
        <dbReference type="EMBL" id="KAF5948228.1"/>
    </source>
</evidence>
<evidence type="ECO:0000313" key="3">
    <source>
        <dbReference type="Proteomes" id="UP000593564"/>
    </source>
</evidence>
<protein>
    <submittedName>
        <fullName evidence="2">Uncharacterized protein</fullName>
    </submittedName>
</protein>
<feature type="compositionally biased region" description="Basic residues" evidence="1">
    <location>
        <begin position="21"/>
        <end position="33"/>
    </location>
</feature>
<evidence type="ECO:0000256" key="1">
    <source>
        <dbReference type="SAM" id="MobiDB-lite"/>
    </source>
</evidence>
<sequence>MKKKEWEGVAEESPQFEPYNKRKMKRKGKKKRRGAWERGVMERLMRSREGWEGSNNRAGLEICEA</sequence>
<comment type="caution">
    <text evidence="2">The sequence shown here is derived from an EMBL/GenBank/DDBJ whole genome shotgun (WGS) entry which is preliminary data.</text>
</comment>
<keyword evidence="3" id="KW-1185">Reference proteome</keyword>
<reference evidence="3" key="1">
    <citation type="journal article" date="2020" name="Nat. Commun.">
        <title>Genome assembly of wild tea tree DASZ reveals pedigree and selection history of tea varieties.</title>
        <authorList>
            <person name="Zhang W."/>
            <person name="Zhang Y."/>
            <person name="Qiu H."/>
            <person name="Guo Y."/>
            <person name="Wan H."/>
            <person name="Zhang X."/>
            <person name="Scossa F."/>
            <person name="Alseekh S."/>
            <person name="Zhang Q."/>
            <person name="Wang P."/>
            <person name="Xu L."/>
            <person name="Schmidt M.H."/>
            <person name="Jia X."/>
            <person name="Li D."/>
            <person name="Zhu A."/>
            <person name="Guo F."/>
            <person name="Chen W."/>
            <person name="Ni D."/>
            <person name="Usadel B."/>
            <person name="Fernie A.R."/>
            <person name="Wen W."/>
        </authorList>
    </citation>
    <scope>NUCLEOTIDE SEQUENCE [LARGE SCALE GENOMIC DNA]</scope>
    <source>
        <strain evidence="3">cv. G240</strain>
    </source>
</reference>
<gene>
    <name evidence="2" type="ORF">HYC85_014185</name>
</gene>
<dbReference type="AlphaFoldDB" id="A0A7J7H8Y5"/>
<dbReference type="Proteomes" id="UP000593564">
    <property type="component" value="Unassembled WGS sequence"/>
</dbReference>
<proteinExistence type="predicted"/>